<comment type="cofactor">
    <cofactor evidence="2">
        <name>Co(2+)</name>
        <dbReference type="ChEBI" id="CHEBI:48828"/>
    </cofactor>
</comment>
<dbReference type="Pfam" id="PF01761">
    <property type="entry name" value="DHQ_synthase"/>
    <property type="match status" value="1"/>
</dbReference>
<accession>A0A9D9IA69</accession>
<dbReference type="GO" id="GO:0046872">
    <property type="term" value="F:metal ion binding"/>
    <property type="evidence" value="ECO:0007669"/>
    <property type="project" value="UniProtKB-KW"/>
</dbReference>
<comment type="caution">
    <text evidence="9">The sequence shown here is derived from an EMBL/GenBank/DDBJ whole genome shotgun (WGS) entry which is preliminary data.</text>
</comment>
<feature type="domain" description="3-dehydroquinate synthase C-terminal" evidence="8">
    <location>
        <begin position="171"/>
        <end position="317"/>
    </location>
</feature>
<organism evidence="9 10">
    <name type="scientific">Candidatus Ornithospirochaeta stercoravium</name>
    <dbReference type="NCBI Taxonomy" id="2840897"/>
    <lineage>
        <taxon>Bacteria</taxon>
        <taxon>Pseudomonadati</taxon>
        <taxon>Spirochaetota</taxon>
        <taxon>Spirochaetia</taxon>
        <taxon>Spirochaetales</taxon>
        <taxon>Spirochaetaceae</taxon>
        <taxon>Spirochaetaceae incertae sedis</taxon>
        <taxon>Candidatus Ornithospirochaeta</taxon>
    </lineage>
</organism>
<dbReference type="InterPro" id="IPR030963">
    <property type="entry name" value="DHQ_synth_fam"/>
</dbReference>
<feature type="domain" description="3-dehydroquinate synthase N-terminal" evidence="7">
    <location>
        <begin position="57"/>
        <end position="169"/>
    </location>
</feature>
<evidence type="ECO:0000256" key="2">
    <source>
        <dbReference type="ARBA" id="ARBA00001941"/>
    </source>
</evidence>
<evidence type="ECO:0000256" key="3">
    <source>
        <dbReference type="ARBA" id="ARBA00022723"/>
    </source>
</evidence>
<keyword evidence="4" id="KW-0520">NAD</keyword>
<dbReference type="GO" id="GO:0009073">
    <property type="term" value="P:aromatic amino acid family biosynthetic process"/>
    <property type="evidence" value="ECO:0007669"/>
    <property type="project" value="InterPro"/>
</dbReference>
<evidence type="ECO:0000256" key="1">
    <source>
        <dbReference type="ARBA" id="ARBA00001911"/>
    </source>
</evidence>
<reference evidence="9" key="2">
    <citation type="journal article" date="2021" name="PeerJ">
        <title>Extensive microbial diversity within the chicken gut microbiome revealed by metagenomics and culture.</title>
        <authorList>
            <person name="Gilroy R."/>
            <person name="Ravi A."/>
            <person name="Getino M."/>
            <person name="Pursley I."/>
            <person name="Horton D.L."/>
            <person name="Alikhan N.F."/>
            <person name="Baker D."/>
            <person name="Gharbi K."/>
            <person name="Hall N."/>
            <person name="Watson M."/>
            <person name="Adriaenssens E.M."/>
            <person name="Foster-Nyarko E."/>
            <person name="Jarju S."/>
            <person name="Secka A."/>
            <person name="Antonio M."/>
            <person name="Oren A."/>
            <person name="Chaudhuri R.R."/>
            <person name="La Ragione R."/>
            <person name="Hildebrand F."/>
            <person name="Pallen M.J."/>
        </authorList>
    </citation>
    <scope>NUCLEOTIDE SEQUENCE</scope>
    <source>
        <strain evidence="9">14700</strain>
    </source>
</reference>
<reference evidence="9" key="1">
    <citation type="submission" date="2020-10" db="EMBL/GenBank/DDBJ databases">
        <authorList>
            <person name="Gilroy R."/>
        </authorList>
    </citation>
    <scope>NUCLEOTIDE SEQUENCE</scope>
    <source>
        <strain evidence="9">14700</strain>
    </source>
</reference>
<dbReference type="CDD" id="cd08195">
    <property type="entry name" value="DHQS"/>
    <property type="match status" value="1"/>
</dbReference>
<dbReference type="SUPFAM" id="SSF56796">
    <property type="entry name" value="Dehydroquinate synthase-like"/>
    <property type="match status" value="1"/>
</dbReference>
<dbReference type="GO" id="GO:0003856">
    <property type="term" value="F:3-dehydroquinate synthase activity"/>
    <property type="evidence" value="ECO:0007669"/>
    <property type="project" value="TreeGrafter"/>
</dbReference>
<comment type="cofactor">
    <cofactor evidence="1">
        <name>NAD(+)</name>
        <dbReference type="ChEBI" id="CHEBI:57540"/>
    </cofactor>
</comment>
<sequence>MDKLFSVPLKGGCITDVFALSSIDELMTAFAALPQDSFFVFDENSANVFPSLPERNLVLPPGEVEKNWASIDKILSRALSLGMARDSLFVGVGGGVILDMTAFASSLYMRGARCILVPTTLLSAVDATLGGKTGIDYGGAKNIVGTFYPAESILICPETLKTLSDREFRCGLGEVVKHAFLSADTRLYDFLMSNKDAILRRDNETVSEMIRLSLEVKIHYITRDPEEKKGIRSCLNLGHTFGHALEAMRGYSVSHGEGVAWGMARAFEAGARTGITSFEYAESSIDLIRAFGFDIDSKIESSEFPAFMAAIAKDKKKKGGEVKFILMDGQGSPVLKALDENTIKSVVL</sequence>
<dbReference type="Pfam" id="PF24621">
    <property type="entry name" value="DHQS_C"/>
    <property type="match status" value="1"/>
</dbReference>
<dbReference type="Gene3D" id="3.40.50.1970">
    <property type="match status" value="1"/>
</dbReference>
<evidence type="ECO:0000313" key="10">
    <source>
        <dbReference type="Proteomes" id="UP000810292"/>
    </source>
</evidence>
<evidence type="ECO:0000256" key="6">
    <source>
        <dbReference type="ARBA" id="ARBA00023285"/>
    </source>
</evidence>
<proteinExistence type="predicted"/>
<dbReference type="EMBL" id="JADIMF010000038">
    <property type="protein sequence ID" value="MBO8468642.1"/>
    <property type="molecule type" value="Genomic_DNA"/>
</dbReference>
<keyword evidence="3" id="KW-0479">Metal-binding</keyword>
<dbReference type="AlphaFoldDB" id="A0A9D9IA69"/>
<name>A0A9D9IA69_9SPIO</name>
<dbReference type="InterPro" id="IPR030960">
    <property type="entry name" value="DHQS/DOIS_N"/>
</dbReference>
<evidence type="ECO:0000256" key="4">
    <source>
        <dbReference type="ARBA" id="ARBA00023027"/>
    </source>
</evidence>
<dbReference type="InterPro" id="IPR056179">
    <property type="entry name" value="DHQS_C"/>
</dbReference>
<keyword evidence="5" id="KW-0456">Lyase</keyword>
<dbReference type="Proteomes" id="UP000810292">
    <property type="component" value="Unassembled WGS sequence"/>
</dbReference>
<dbReference type="PIRSF" id="PIRSF001455">
    <property type="entry name" value="DHQ_synth"/>
    <property type="match status" value="1"/>
</dbReference>
<gene>
    <name evidence="9" type="ORF">IAA72_02520</name>
</gene>
<keyword evidence="6" id="KW-0170">Cobalt</keyword>
<dbReference type="PANTHER" id="PTHR43622:SF1">
    <property type="entry name" value="3-DEHYDROQUINATE SYNTHASE"/>
    <property type="match status" value="1"/>
</dbReference>
<protein>
    <submittedName>
        <fullName evidence="9">3-dehydroquinate synthase</fullName>
    </submittedName>
</protein>
<dbReference type="Gene3D" id="1.20.1090.10">
    <property type="entry name" value="Dehydroquinate synthase-like - alpha domain"/>
    <property type="match status" value="1"/>
</dbReference>
<evidence type="ECO:0000259" key="7">
    <source>
        <dbReference type="Pfam" id="PF01761"/>
    </source>
</evidence>
<evidence type="ECO:0000259" key="8">
    <source>
        <dbReference type="Pfam" id="PF24621"/>
    </source>
</evidence>
<evidence type="ECO:0000313" key="9">
    <source>
        <dbReference type="EMBL" id="MBO8468642.1"/>
    </source>
</evidence>
<evidence type="ECO:0000256" key="5">
    <source>
        <dbReference type="ARBA" id="ARBA00023239"/>
    </source>
</evidence>
<dbReference type="PANTHER" id="PTHR43622">
    <property type="entry name" value="3-DEHYDROQUINATE SYNTHASE"/>
    <property type="match status" value="1"/>
</dbReference>
<dbReference type="InterPro" id="IPR050071">
    <property type="entry name" value="Dehydroquinate_synthase"/>
</dbReference>